<dbReference type="InterPro" id="IPR002087">
    <property type="entry name" value="Anti_prolifrtn"/>
</dbReference>
<evidence type="ECO:0000256" key="1">
    <source>
        <dbReference type="ARBA" id="ARBA00007989"/>
    </source>
</evidence>
<feature type="domain" description="Anti-proliferative protein" evidence="2">
    <location>
        <begin position="88"/>
        <end position="107"/>
    </location>
</feature>
<evidence type="ECO:0000313" key="3">
    <source>
        <dbReference type="Proteomes" id="UP000694941"/>
    </source>
</evidence>
<name>A0ABM1B755_LIMPO</name>
<dbReference type="InterPro" id="IPR036054">
    <property type="entry name" value="BTG-like_sf"/>
</dbReference>
<proteinExistence type="inferred from homology"/>
<dbReference type="GeneID" id="106460960"/>
<gene>
    <name evidence="4" type="primary">LOC106460960</name>
</gene>
<evidence type="ECO:0000313" key="4">
    <source>
        <dbReference type="RefSeq" id="XP_013776176.1"/>
    </source>
</evidence>
<accession>A0ABM1B755</accession>
<sequence>MKDEISAAVTFLIRLVEKNLNLNNAKVEEFKNHLNDLLMERFQNHWFPEKPCKGQAYRCIRVNETERRDPILQRAAQQCGLKYEDLKLPSELTLWVDPQEVCCRFGEHQGSFCTVASFKSGSKENFVHRINIEELEKISQERARKASMNVVNGRRKWKKKNNGEINQNKNYLYNHNFNHQQMHGVTSPISHQYPVYRNGVYGSTSPPSAFFPYSTSPPQLFYNSYSCYSPKFSHGFGHCHSNNGTTYILPHQNWKNDQYYRINKSLVKV</sequence>
<dbReference type="PROSITE" id="PS01203">
    <property type="entry name" value="BTG_2"/>
    <property type="match status" value="1"/>
</dbReference>
<dbReference type="PANTHER" id="PTHR22978:SF44">
    <property type="entry name" value="PROTEIN BTG3-LIKE PROTEIN"/>
    <property type="match status" value="1"/>
</dbReference>
<dbReference type="SMART" id="SM00099">
    <property type="entry name" value="btg1"/>
    <property type="match status" value="1"/>
</dbReference>
<comment type="similarity">
    <text evidence="1">Belongs to the BTG family.</text>
</comment>
<keyword evidence="3" id="KW-1185">Reference proteome</keyword>
<dbReference type="InterPro" id="IPR033332">
    <property type="entry name" value="BTG"/>
</dbReference>
<dbReference type="SUPFAM" id="SSF160696">
    <property type="entry name" value="BTG domain-like"/>
    <property type="match status" value="1"/>
</dbReference>
<dbReference type="Gene3D" id="3.90.640.90">
    <property type="entry name" value="Anti-proliferative protein, N-terminal domain"/>
    <property type="match status" value="1"/>
</dbReference>
<evidence type="ECO:0000259" key="2">
    <source>
        <dbReference type="PROSITE" id="PS01203"/>
    </source>
</evidence>
<dbReference type="PANTHER" id="PTHR22978">
    <property type="entry name" value="B-CELL TRANSLOCATION GENE"/>
    <property type="match status" value="1"/>
</dbReference>
<protein>
    <submittedName>
        <fullName evidence="4">Maternal B9.10 protein-like</fullName>
    </submittedName>
</protein>
<dbReference type="RefSeq" id="XP_013776176.1">
    <property type="nucleotide sequence ID" value="XM_013920722.2"/>
</dbReference>
<reference evidence="4" key="1">
    <citation type="submission" date="2025-08" db="UniProtKB">
        <authorList>
            <consortium name="RefSeq"/>
        </authorList>
    </citation>
    <scope>IDENTIFICATION</scope>
    <source>
        <tissue evidence="4">Muscle</tissue>
    </source>
</reference>
<organism evidence="3 4">
    <name type="scientific">Limulus polyphemus</name>
    <name type="common">Atlantic horseshoe crab</name>
    <dbReference type="NCBI Taxonomy" id="6850"/>
    <lineage>
        <taxon>Eukaryota</taxon>
        <taxon>Metazoa</taxon>
        <taxon>Ecdysozoa</taxon>
        <taxon>Arthropoda</taxon>
        <taxon>Chelicerata</taxon>
        <taxon>Merostomata</taxon>
        <taxon>Xiphosura</taxon>
        <taxon>Limulidae</taxon>
        <taxon>Limulus</taxon>
    </lineage>
</organism>
<dbReference type="Proteomes" id="UP000694941">
    <property type="component" value="Unplaced"/>
</dbReference>
<dbReference type="PRINTS" id="PR00310">
    <property type="entry name" value="ANTIPRLFBTG1"/>
</dbReference>
<dbReference type="Pfam" id="PF07742">
    <property type="entry name" value="BTG"/>
    <property type="match status" value="1"/>
</dbReference>